<dbReference type="AlphaFoldDB" id="A0A838BA10"/>
<protein>
    <submittedName>
        <fullName evidence="1">Uncharacterized protein</fullName>
    </submittedName>
</protein>
<organism evidence="1 2">
    <name type="scientific">Mesorhizobium neociceri</name>
    <dbReference type="NCBI Taxonomy" id="1307853"/>
    <lineage>
        <taxon>Bacteria</taxon>
        <taxon>Pseudomonadati</taxon>
        <taxon>Pseudomonadota</taxon>
        <taxon>Alphaproteobacteria</taxon>
        <taxon>Hyphomicrobiales</taxon>
        <taxon>Phyllobacteriaceae</taxon>
        <taxon>Mesorhizobium</taxon>
    </lineage>
</organism>
<evidence type="ECO:0000313" key="1">
    <source>
        <dbReference type="EMBL" id="MBA1143033.1"/>
    </source>
</evidence>
<dbReference type="RefSeq" id="WP_181060075.1">
    <property type="nucleotide sequence ID" value="NZ_JACDTY010000012.1"/>
</dbReference>
<proteinExistence type="predicted"/>
<dbReference type="EMBL" id="JACDTY010000012">
    <property type="protein sequence ID" value="MBA1143033.1"/>
    <property type="molecule type" value="Genomic_DNA"/>
</dbReference>
<dbReference type="Proteomes" id="UP000558284">
    <property type="component" value="Unassembled WGS sequence"/>
</dbReference>
<evidence type="ECO:0000313" key="2">
    <source>
        <dbReference type="Proteomes" id="UP000558284"/>
    </source>
</evidence>
<sequence>MSFPLAAVLDRVDDTYVEEVLSVTTMPWLATAMAAMIVSSARRGDPSLHRLPSIDLGRASTIEVIAPSCPLPPRNVLQSRTIASKLASQTVFQNRLMRWM</sequence>
<accession>A0A838BA10</accession>
<comment type="caution">
    <text evidence="1">The sequence shown here is derived from an EMBL/GenBank/DDBJ whole genome shotgun (WGS) entry which is preliminary data.</text>
</comment>
<reference evidence="1 2" key="1">
    <citation type="submission" date="2020-07" db="EMBL/GenBank/DDBJ databases">
        <title>Definition of the novel symbiovar canariense within Mesorhizobium novociceri, a new species of genus Mesorhizobium nodulating Cicer canariense in the Caldera de Taburiente National Park (La Palma, Canary Islands).</title>
        <authorList>
            <person name="Leon-Barrios M."/>
            <person name="Perez-Yepez J."/>
            <person name="Flores-Felix J.D."/>
            <person name="Ramirez-Baena M.H."/>
            <person name="Pulido-Suarez L."/>
            <person name="Igual J.M."/>
            <person name="Velazquez E."/>
            <person name="Peix A."/>
        </authorList>
    </citation>
    <scope>NUCLEOTIDE SEQUENCE [LARGE SCALE GENOMIC DNA]</scope>
    <source>
        <strain evidence="1 2">CCANP35</strain>
    </source>
</reference>
<keyword evidence="2" id="KW-1185">Reference proteome</keyword>
<name>A0A838BA10_9HYPH</name>
<gene>
    <name evidence="1" type="ORF">H0241_22680</name>
</gene>